<dbReference type="Proteomes" id="UP000326396">
    <property type="component" value="Linkage Group LG9"/>
</dbReference>
<dbReference type="OrthoDB" id="1675150at2759"/>
<dbReference type="EMBL" id="SZYD01000019">
    <property type="protein sequence ID" value="KAD2393051.1"/>
    <property type="molecule type" value="Genomic_DNA"/>
</dbReference>
<organism evidence="2 3">
    <name type="scientific">Mikania micrantha</name>
    <name type="common">bitter vine</name>
    <dbReference type="NCBI Taxonomy" id="192012"/>
    <lineage>
        <taxon>Eukaryota</taxon>
        <taxon>Viridiplantae</taxon>
        <taxon>Streptophyta</taxon>
        <taxon>Embryophyta</taxon>
        <taxon>Tracheophyta</taxon>
        <taxon>Spermatophyta</taxon>
        <taxon>Magnoliopsida</taxon>
        <taxon>eudicotyledons</taxon>
        <taxon>Gunneridae</taxon>
        <taxon>Pentapetalae</taxon>
        <taxon>asterids</taxon>
        <taxon>campanulids</taxon>
        <taxon>Asterales</taxon>
        <taxon>Asteraceae</taxon>
        <taxon>Asteroideae</taxon>
        <taxon>Heliantheae alliance</taxon>
        <taxon>Eupatorieae</taxon>
        <taxon>Mikania</taxon>
    </lineage>
</organism>
<dbReference type="AlphaFoldDB" id="A0A5N6LMC2"/>
<dbReference type="PANTHER" id="PTHR37701:SF10">
    <property type="entry name" value="ZINC FINGER, C2H2-LIKE, DNA-BINDING DOMAIN PROTEIN-RELATED"/>
    <property type="match status" value="1"/>
</dbReference>
<dbReference type="PANTHER" id="PTHR37701">
    <property type="entry name" value="METHYL-CPG-BINDING DOMAIN-CONTAINING PROTEIN 8"/>
    <property type="match status" value="1"/>
</dbReference>
<sequence>MVIDRTTNKRPSSGGGADGNKSTLELNSFVRVDMKALSQSELYSLSRSSSYAFDLCKPENDVIPNIDSDHLSTGPITTTPRRIFAFSHRRGPRGRTSGSESDIQVTENMLILNSLKKLVTDGDMAVPVVVKRKRKARKAKNEKEFEGLGMINVNGEVIDLKFLASSGDGAFESELNSMTEGMDGEDEFLGFLKGLEGRWGSSRKRRKYVDATVFVKALPVNWKILLSLRPRACRPSLYCRRFVSPSNVHFNSCKDVAFYLKAQSETKNANPPEEGAMMQTETKCQMDLEPRCQAPRSSLHVSKIDIMGINNLHIAPRYNFTKCTRKRSVPCSLLLIREPKHLPPIIQSSVNQKTIVENKDIIMRHNELKNIPANGEGASNEPKNTSEEKRNFKTRCIWCLVEFFREPVDAETLASSCGFICPKCKQDVSWRFESALSELTQHAEK</sequence>
<comment type="caution">
    <text evidence="2">The sequence shown here is derived from an EMBL/GenBank/DDBJ whole genome shotgun (WGS) entry which is preliminary data.</text>
</comment>
<evidence type="ECO:0008006" key="4">
    <source>
        <dbReference type="Google" id="ProtNLM"/>
    </source>
</evidence>
<dbReference type="InterPro" id="IPR037472">
    <property type="entry name" value="MBD8"/>
</dbReference>
<protein>
    <recommendedName>
        <fullName evidence="4">MBD domain-containing protein</fullName>
    </recommendedName>
</protein>
<accession>A0A5N6LMC2</accession>
<evidence type="ECO:0000256" key="1">
    <source>
        <dbReference type="SAM" id="MobiDB-lite"/>
    </source>
</evidence>
<feature type="region of interest" description="Disordered" evidence="1">
    <location>
        <begin position="1"/>
        <end position="22"/>
    </location>
</feature>
<evidence type="ECO:0000313" key="2">
    <source>
        <dbReference type="EMBL" id="KAD2393051.1"/>
    </source>
</evidence>
<name>A0A5N6LMC2_9ASTR</name>
<keyword evidence="3" id="KW-1185">Reference proteome</keyword>
<evidence type="ECO:0000313" key="3">
    <source>
        <dbReference type="Proteomes" id="UP000326396"/>
    </source>
</evidence>
<reference evidence="2 3" key="1">
    <citation type="submission" date="2019-05" db="EMBL/GenBank/DDBJ databases">
        <title>Mikania micrantha, genome provides insights into the molecular mechanism of rapid growth.</title>
        <authorList>
            <person name="Liu B."/>
        </authorList>
    </citation>
    <scope>NUCLEOTIDE SEQUENCE [LARGE SCALE GENOMIC DNA]</scope>
    <source>
        <strain evidence="2">NLD-2019</strain>
        <tissue evidence="2">Leaf</tissue>
    </source>
</reference>
<proteinExistence type="predicted"/>
<gene>
    <name evidence="2" type="ORF">E3N88_40028</name>
</gene>